<evidence type="ECO:0000256" key="5">
    <source>
        <dbReference type="ARBA" id="ARBA00022729"/>
    </source>
</evidence>
<dbReference type="Pfam" id="PF01453">
    <property type="entry name" value="B_lectin"/>
    <property type="match status" value="1"/>
</dbReference>
<dbReference type="STRING" id="542762.A0A4S4EDK9"/>
<dbReference type="FunFam" id="3.30.200.20:FF:000178">
    <property type="entry name" value="serine/threonine-protein kinase PBS1-like"/>
    <property type="match status" value="1"/>
</dbReference>
<dbReference type="SMART" id="SM00220">
    <property type="entry name" value="S_TKc"/>
    <property type="match status" value="1"/>
</dbReference>
<dbReference type="EC" id="2.7.11.1" evidence="1"/>
<dbReference type="PANTHER" id="PTHR47976">
    <property type="entry name" value="G-TYPE LECTIN S-RECEPTOR-LIKE SERINE/THREONINE-PROTEIN KINASE SD2-5"/>
    <property type="match status" value="1"/>
</dbReference>
<dbReference type="PROSITE" id="PS50011">
    <property type="entry name" value="PROTEIN_KINASE_DOM"/>
    <property type="match status" value="2"/>
</dbReference>
<comment type="catalytic activity">
    <reaction evidence="10">
        <text>L-threonyl-[protein] + ATP = O-phospho-L-threonyl-[protein] + ADP + H(+)</text>
        <dbReference type="Rhea" id="RHEA:46608"/>
        <dbReference type="Rhea" id="RHEA-COMP:11060"/>
        <dbReference type="Rhea" id="RHEA-COMP:11605"/>
        <dbReference type="ChEBI" id="CHEBI:15378"/>
        <dbReference type="ChEBI" id="CHEBI:30013"/>
        <dbReference type="ChEBI" id="CHEBI:30616"/>
        <dbReference type="ChEBI" id="CHEBI:61977"/>
        <dbReference type="ChEBI" id="CHEBI:456216"/>
        <dbReference type="EC" id="2.7.11.1"/>
    </reaction>
</comment>
<dbReference type="Gene3D" id="1.10.510.10">
    <property type="entry name" value="Transferase(Phosphotransferase) domain 1"/>
    <property type="match status" value="3"/>
</dbReference>
<dbReference type="Proteomes" id="UP000306102">
    <property type="component" value="Unassembled WGS sequence"/>
</dbReference>
<keyword evidence="6" id="KW-0547">Nucleotide-binding</keyword>
<evidence type="ECO:0000256" key="6">
    <source>
        <dbReference type="ARBA" id="ARBA00022741"/>
    </source>
</evidence>
<evidence type="ECO:0000256" key="2">
    <source>
        <dbReference type="ARBA" id="ARBA00022527"/>
    </source>
</evidence>
<dbReference type="Gene3D" id="2.90.10.10">
    <property type="entry name" value="Bulb-type lectin domain"/>
    <property type="match status" value="1"/>
</dbReference>
<evidence type="ECO:0000259" key="15">
    <source>
        <dbReference type="PROSITE" id="PS50927"/>
    </source>
</evidence>
<feature type="domain" description="Bulb-type lectin" evidence="15">
    <location>
        <begin position="182"/>
        <end position="316"/>
    </location>
</feature>
<dbReference type="InterPro" id="IPR001245">
    <property type="entry name" value="Ser-Thr/Tyr_kinase_cat_dom"/>
</dbReference>
<dbReference type="InterPro" id="IPR001480">
    <property type="entry name" value="Bulb-type_lectin_dom"/>
</dbReference>
<dbReference type="SUPFAM" id="SSF51110">
    <property type="entry name" value="alpha-D-mannose-specific plant lectins"/>
    <property type="match status" value="1"/>
</dbReference>
<dbReference type="GO" id="GO:0004674">
    <property type="term" value="F:protein serine/threonine kinase activity"/>
    <property type="evidence" value="ECO:0007669"/>
    <property type="project" value="UniProtKB-KW"/>
</dbReference>
<evidence type="ECO:0000256" key="4">
    <source>
        <dbReference type="ARBA" id="ARBA00022679"/>
    </source>
</evidence>
<evidence type="ECO:0000256" key="12">
    <source>
        <dbReference type="SAM" id="MobiDB-lite"/>
    </source>
</evidence>
<dbReference type="SMART" id="SM00108">
    <property type="entry name" value="B_lectin"/>
    <property type="match status" value="1"/>
</dbReference>
<keyword evidence="5" id="KW-0732">Signal</keyword>
<evidence type="ECO:0000256" key="8">
    <source>
        <dbReference type="ARBA" id="ARBA00022840"/>
    </source>
</evidence>
<dbReference type="PANTHER" id="PTHR47976:SF30">
    <property type="entry name" value="RECEPTOR-LIKE SERINE_THREONINE-PROTEIN KINASE"/>
    <property type="match status" value="1"/>
</dbReference>
<organism evidence="16 17">
    <name type="scientific">Camellia sinensis var. sinensis</name>
    <name type="common">China tea</name>
    <dbReference type="NCBI Taxonomy" id="542762"/>
    <lineage>
        <taxon>Eukaryota</taxon>
        <taxon>Viridiplantae</taxon>
        <taxon>Streptophyta</taxon>
        <taxon>Embryophyta</taxon>
        <taxon>Tracheophyta</taxon>
        <taxon>Spermatophyta</taxon>
        <taxon>Magnoliopsida</taxon>
        <taxon>eudicotyledons</taxon>
        <taxon>Gunneridae</taxon>
        <taxon>Pentapetalae</taxon>
        <taxon>asterids</taxon>
        <taxon>Ericales</taxon>
        <taxon>Theaceae</taxon>
        <taxon>Camellia</taxon>
    </lineage>
</organism>
<keyword evidence="3" id="KW-0245">EGF-like domain</keyword>
<dbReference type="Pfam" id="PF00069">
    <property type="entry name" value="Pkinase"/>
    <property type="match status" value="2"/>
</dbReference>
<keyword evidence="8" id="KW-0067">ATP-binding</keyword>
<dbReference type="InterPro" id="IPR000719">
    <property type="entry name" value="Prot_kinase_dom"/>
</dbReference>
<evidence type="ECO:0000313" key="16">
    <source>
        <dbReference type="EMBL" id="THG14421.1"/>
    </source>
</evidence>
<dbReference type="AlphaFoldDB" id="A0A4S4EDK9"/>
<dbReference type="CDD" id="cd00028">
    <property type="entry name" value="B_lectin"/>
    <property type="match status" value="1"/>
</dbReference>
<evidence type="ECO:0000256" key="13">
    <source>
        <dbReference type="SAM" id="Phobius"/>
    </source>
</evidence>
<keyword evidence="2" id="KW-0723">Serine/threonine-protein kinase</keyword>
<feature type="transmembrane region" description="Helical" evidence="13">
    <location>
        <begin position="922"/>
        <end position="941"/>
    </location>
</feature>
<dbReference type="InterPro" id="IPR051343">
    <property type="entry name" value="G-type_lectin_kinases/EP1-like"/>
</dbReference>
<dbReference type="SUPFAM" id="SSF56112">
    <property type="entry name" value="Protein kinase-like (PK-like)"/>
    <property type="match status" value="3"/>
</dbReference>
<accession>A0A4S4EDK9</accession>
<evidence type="ECO:0000256" key="9">
    <source>
        <dbReference type="ARBA" id="ARBA00023180"/>
    </source>
</evidence>
<dbReference type="InterPro" id="IPR011009">
    <property type="entry name" value="Kinase-like_dom_sf"/>
</dbReference>
<evidence type="ECO:0000256" key="3">
    <source>
        <dbReference type="ARBA" id="ARBA00022536"/>
    </source>
</evidence>
<feature type="domain" description="Protein kinase" evidence="14">
    <location>
        <begin position="1"/>
        <end position="114"/>
    </location>
</feature>
<keyword evidence="9" id="KW-0325">Glycoprotein</keyword>
<evidence type="ECO:0000256" key="1">
    <source>
        <dbReference type="ARBA" id="ARBA00012513"/>
    </source>
</evidence>
<keyword evidence="7" id="KW-0418">Kinase</keyword>
<proteinExistence type="predicted"/>
<feature type="domain" description="Protein kinase" evidence="14">
    <location>
        <begin position="497"/>
        <end position="1125"/>
    </location>
</feature>
<dbReference type="InterPro" id="IPR008271">
    <property type="entry name" value="Ser/Thr_kinase_AS"/>
</dbReference>
<keyword evidence="17" id="KW-1185">Reference proteome</keyword>
<feature type="region of interest" description="Disordered" evidence="12">
    <location>
        <begin position="883"/>
        <end position="913"/>
    </location>
</feature>
<reference evidence="16 17" key="1">
    <citation type="journal article" date="2018" name="Proc. Natl. Acad. Sci. U.S.A.">
        <title>Draft genome sequence of Camellia sinensis var. sinensis provides insights into the evolution of the tea genome and tea quality.</title>
        <authorList>
            <person name="Wei C."/>
            <person name="Yang H."/>
            <person name="Wang S."/>
            <person name="Zhao J."/>
            <person name="Liu C."/>
            <person name="Gao L."/>
            <person name="Xia E."/>
            <person name="Lu Y."/>
            <person name="Tai Y."/>
            <person name="She G."/>
            <person name="Sun J."/>
            <person name="Cao H."/>
            <person name="Tong W."/>
            <person name="Gao Q."/>
            <person name="Li Y."/>
            <person name="Deng W."/>
            <person name="Jiang X."/>
            <person name="Wang W."/>
            <person name="Chen Q."/>
            <person name="Zhang S."/>
            <person name="Li H."/>
            <person name="Wu J."/>
            <person name="Wang P."/>
            <person name="Li P."/>
            <person name="Shi C."/>
            <person name="Zheng F."/>
            <person name="Jian J."/>
            <person name="Huang B."/>
            <person name="Shan D."/>
            <person name="Shi M."/>
            <person name="Fang C."/>
            <person name="Yue Y."/>
            <person name="Li F."/>
            <person name="Li D."/>
            <person name="Wei S."/>
            <person name="Han B."/>
            <person name="Jiang C."/>
            <person name="Yin Y."/>
            <person name="Xia T."/>
            <person name="Zhang Z."/>
            <person name="Bennetzen J.L."/>
            <person name="Zhao S."/>
            <person name="Wan X."/>
        </authorList>
    </citation>
    <scope>NUCLEOTIDE SEQUENCE [LARGE SCALE GENOMIC DNA]</scope>
    <source>
        <strain evidence="17">cv. Shuchazao</strain>
        <tissue evidence="16">Leaf</tissue>
    </source>
</reference>
<evidence type="ECO:0000256" key="10">
    <source>
        <dbReference type="ARBA" id="ARBA00047899"/>
    </source>
</evidence>
<name>A0A4S4EDK9_CAMSN</name>
<dbReference type="Gene3D" id="3.30.200.20">
    <property type="entry name" value="Phosphorylase Kinase, domain 1"/>
    <property type="match status" value="2"/>
</dbReference>
<dbReference type="PROSITE" id="PS00108">
    <property type="entry name" value="PROTEIN_KINASE_ST"/>
    <property type="match status" value="1"/>
</dbReference>
<feature type="compositionally biased region" description="Basic and acidic residues" evidence="12">
    <location>
        <begin position="883"/>
        <end position="905"/>
    </location>
</feature>
<dbReference type="EMBL" id="SDRB02005365">
    <property type="protein sequence ID" value="THG14421.1"/>
    <property type="molecule type" value="Genomic_DNA"/>
</dbReference>
<gene>
    <name evidence="16" type="ORF">TEA_021246</name>
</gene>
<keyword evidence="13" id="KW-0812">Transmembrane</keyword>
<keyword evidence="4" id="KW-0808">Transferase</keyword>
<dbReference type="InterPro" id="IPR036426">
    <property type="entry name" value="Bulb-type_lectin_dom_sf"/>
</dbReference>
<evidence type="ECO:0000256" key="11">
    <source>
        <dbReference type="ARBA" id="ARBA00048679"/>
    </source>
</evidence>
<dbReference type="Pfam" id="PF07714">
    <property type="entry name" value="PK_Tyr_Ser-Thr"/>
    <property type="match status" value="2"/>
</dbReference>
<protein>
    <recommendedName>
        <fullName evidence="1">non-specific serine/threonine protein kinase</fullName>
        <ecNumber evidence="1">2.7.11.1</ecNumber>
    </recommendedName>
</protein>
<keyword evidence="13" id="KW-1133">Transmembrane helix</keyword>
<evidence type="ECO:0000259" key="14">
    <source>
        <dbReference type="PROSITE" id="PS50011"/>
    </source>
</evidence>
<dbReference type="GO" id="GO:0005524">
    <property type="term" value="F:ATP binding"/>
    <property type="evidence" value="ECO:0007669"/>
    <property type="project" value="UniProtKB-KW"/>
</dbReference>
<feature type="transmembrane region" description="Helical" evidence="13">
    <location>
        <begin position="440"/>
        <end position="463"/>
    </location>
</feature>
<evidence type="ECO:0000256" key="7">
    <source>
        <dbReference type="ARBA" id="ARBA00022777"/>
    </source>
</evidence>
<comment type="catalytic activity">
    <reaction evidence="11">
        <text>L-seryl-[protein] + ATP = O-phospho-L-seryl-[protein] + ADP + H(+)</text>
        <dbReference type="Rhea" id="RHEA:17989"/>
        <dbReference type="Rhea" id="RHEA-COMP:9863"/>
        <dbReference type="Rhea" id="RHEA-COMP:11604"/>
        <dbReference type="ChEBI" id="CHEBI:15378"/>
        <dbReference type="ChEBI" id="CHEBI:29999"/>
        <dbReference type="ChEBI" id="CHEBI:30616"/>
        <dbReference type="ChEBI" id="CHEBI:83421"/>
        <dbReference type="ChEBI" id="CHEBI:456216"/>
        <dbReference type="EC" id="2.7.11.1"/>
    </reaction>
</comment>
<dbReference type="FunFam" id="1.10.510.10:FF:001023">
    <property type="entry name" value="Os07g0541700 protein"/>
    <property type="match status" value="1"/>
</dbReference>
<dbReference type="PROSITE" id="PS50927">
    <property type="entry name" value="BULB_LECTIN"/>
    <property type="match status" value="1"/>
</dbReference>
<comment type="caution">
    <text evidence="16">The sequence shown here is derived from an EMBL/GenBank/DDBJ whole genome shotgun (WGS) entry which is preliminary data.</text>
</comment>
<sequence>MRGTPGYLAPEWLNSIISEKVDVYSFGVVVLEMLCGRKNLDRSQPEEDMHLLDLFKRKAEEEHLLDIVDKYNDDMQIHREEVVEMMRVAVWCLQSDFSRRPSMSVVIKVFEGSVEVENNLDYNFTTLVVRRAIRADGHQEDAIGAAASPLFPSRLYHSSDNAQFAPPMANLPTIWINKPSIDNSFNVFSTLILNPVLETSSSNGSQMICGFYCPFTQQTQLSSCLFGVVILQGKRAYKSVTMNPQLVWSANWNRPVQIKATLQLTQDGDLILHDSDDTFVWSTNTSGKLVFGLNFTELGNLVLFDRNNATDWQSFDHPTDSLLVGQTLFPDWKLTSSTSASNWTTECKLEWELIPAASSSSSQFIRLDPDGHLKAYEWTEWNWNAVADLLTLSMVFSIINNDGGFDNITVFLEVQKSPTGEYPTPSPTYSPQQQSRHVKIILGSSLGAFFGVFFVVACCFFLFRNKREFKELDEFFVDQVPRMPVRLSNEELSVMTSNFNNKLGKGGFGLVFQETLSDGTKIAVKHLNGFGQVKKSFLVEVEPIGSTHHVNLVRLIGFCAQKSYKLLVYEYMSNECLDTWIFHRHQELTLGWQSRKKIIMDIANGLNYLHEDCRQKILHLDIKPQNVLLDEYFNVKIADFGLSKLIDKDQSQVTHLSLSLSSTDLIHTHRRCCLLIIASDRQLQWWKRMSVVVLVEEKNKRRDLKDFELIKVRSEGFKERLIQIWGFRIRYIDGLRDAHVVNHGLRSAIRIIFSQFSSNGLIELMPCKLALNLIRFHFVYNFANAPESARMDWSAFTKGYFLNRETLVAVLLVIDASVSPQKIDLDCANWLGQNNIAFEDDEDQRIVQRAWEVSGSATKVGKSTTNANRASLGERLYALINKDSRNEDTSDSEHKQTLPDKRVGKEMSSSVPLDDNRKRSEYIIDLMGAPGTLLLVCFVQVEIMLRLRHPNVVLFMGAVTHPPNLSILTEYLPSLYKLLHRPNNQLDEKKRLRMALDVVCDFGLSRMKHNTFLSSKSTAGTAEWMAPEVLKNEPSNEKSDVYSFGVILWELATLRVPWTGMNSMPVVGAVGFQNRHLDITEKIDPMVAEIITDCWHWMEGDELGVVAVAVAVMESGCNGGEVVGG</sequence>
<keyword evidence="13" id="KW-0472">Membrane</keyword>
<evidence type="ECO:0000313" key="17">
    <source>
        <dbReference type="Proteomes" id="UP000306102"/>
    </source>
</evidence>